<evidence type="ECO:0000256" key="16">
    <source>
        <dbReference type="SAM" id="MobiDB-lite"/>
    </source>
</evidence>
<name>A0A3Q2DXC1_CYPVA</name>
<evidence type="ECO:0000256" key="10">
    <source>
        <dbReference type="ARBA" id="ARBA00067213"/>
    </source>
</evidence>
<evidence type="ECO:0000256" key="13">
    <source>
        <dbReference type="ARBA" id="ARBA00080076"/>
    </source>
</evidence>
<comment type="similarity">
    <text evidence="2">Belongs to the DNA polymerase type-B-like family.</text>
</comment>
<feature type="domain" description="Poly(A) RNA polymerase mitochondrial-like central palm" evidence="18">
    <location>
        <begin position="3"/>
        <end position="121"/>
    </location>
</feature>
<dbReference type="InterPro" id="IPR043519">
    <property type="entry name" value="NT_sf"/>
</dbReference>
<dbReference type="InterPro" id="IPR002058">
    <property type="entry name" value="PAP_assoc"/>
</dbReference>
<evidence type="ECO:0000313" key="20">
    <source>
        <dbReference type="Proteomes" id="UP000265020"/>
    </source>
</evidence>
<dbReference type="GO" id="GO:0031499">
    <property type="term" value="C:TRAMP complex"/>
    <property type="evidence" value="ECO:0007669"/>
    <property type="project" value="TreeGrafter"/>
</dbReference>
<dbReference type="InterPro" id="IPR045862">
    <property type="entry name" value="Trf4-like"/>
</dbReference>
<evidence type="ECO:0000256" key="9">
    <source>
        <dbReference type="ARBA" id="ARBA00063831"/>
    </source>
</evidence>
<dbReference type="SUPFAM" id="SSF81631">
    <property type="entry name" value="PAP/OAS1 substrate-binding domain"/>
    <property type="match status" value="1"/>
</dbReference>
<dbReference type="Pfam" id="PF03828">
    <property type="entry name" value="PAP_assoc"/>
    <property type="match status" value="1"/>
</dbReference>
<comment type="subunit">
    <text evidence="9">Component of a nuclear TRAMP-like complex, an ATP-dependent exosome regulatory complex consisting of a helicase (MTREX), an oligadenylate polymerase (TENT4B or TENT4A), and a substrate specific RNA-binding factor (ZCCHC7 or ZCCHC8). Several TRAMP-like complexes exist with specific compositions and are associated with nuclear, or nucleolar RNA exosomes.</text>
</comment>
<dbReference type="GO" id="GO:0046872">
    <property type="term" value="F:metal ion binding"/>
    <property type="evidence" value="ECO:0007669"/>
    <property type="project" value="UniProtKB-KW"/>
</dbReference>
<evidence type="ECO:0000259" key="17">
    <source>
        <dbReference type="Pfam" id="PF03828"/>
    </source>
</evidence>
<dbReference type="Proteomes" id="UP000265020">
    <property type="component" value="Unassembled WGS sequence"/>
</dbReference>
<proteinExistence type="inferred from homology"/>
<comment type="catalytic activity">
    <reaction evidence="7">
        <text>RNA(n) + ATP = RNA(n)-3'-adenine ribonucleotide + diphosphate</text>
        <dbReference type="Rhea" id="RHEA:11332"/>
        <dbReference type="Rhea" id="RHEA-COMP:14527"/>
        <dbReference type="Rhea" id="RHEA-COMP:17347"/>
        <dbReference type="ChEBI" id="CHEBI:30616"/>
        <dbReference type="ChEBI" id="CHEBI:33019"/>
        <dbReference type="ChEBI" id="CHEBI:140395"/>
        <dbReference type="ChEBI" id="CHEBI:173115"/>
        <dbReference type="EC" id="2.7.7.19"/>
    </reaction>
</comment>
<dbReference type="Gene3D" id="1.10.1410.10">
    <property type="match status" value="1"/>
</dbReference>
<dbReference type="GO" id="GO:0031123">
    <property type="term" value="P:RNA 3'-end processing"/>
    <property type="evidence" value="ECO:0007669"/>
    <property type="project" value="TreeGrafter"/>
</dbReference>
<dbReference type="SUPFAM" id="SSF81301">
    <property type="entry name" value="Nucleotidyltransferase"/>
    <property type="match status" value="1"/>
</dbReference>
<dbReference type="FunFam" id="1.10.1410.10:FF:000003">
    <property type="entry name" value="non-canonical poly(A) RNA polymerase PAPD7"/>
    <property type="match status" value="1"/>
</dbReference>
<dbReference type="GO" id="GO:0003729">
    <property type="term" value="F:mRNA binding"/>
    <property type="evidence" value="ECO:0007669"/>
    <property type="project" value="TreeGrafter"/>
</dbReference>
<dbReference type="GO" id="GO:0005730">
    <property type="term" value="C:nucleolus"/>
    <property type="evidence" value="ECO:0007669"/>
    <property type="project" value="TreeGrafter"/>
</dbReference>
<comment type="function">
    <text evidence="8">Terminal nucleotidyltransferase that catalyzes preferentially the transfer of ATP and GTP on RNA 3' poly(A) tail creating a heterogeneous 3' poly(A) tail leading to mRNAs stabilization by protecting mRNAs from active deadenylation. Also functions as a catalytic subunit of a TRAMP-like complex which has a poly(A) RNA polymerase activity and is involved in a post-transcriptional quality control mechanism. Polyadenylation with short oligo(A) tails is required for the degradative activity of the exosome on several of its nuclear RNA substrates. Has no terminal uridylyltransferase activity, and does not play a role in replication-dependent histone mRNA degradation via uridylation.</text>
</comment>
<evidence type="ECO:0000256" key="6">
    <source>
        <dbReference type="ARBA" id="ARBA00022842"/>
    </source>
</evidence>
<dbReference type="GO" id="GO:0043634">
    <property type="term" value="P:polyadenylation-dependent ncRNA catabolic process"/>
    <property type="evidence" value="ECO:0007669"/>
    <property type="project" value="TreeGrafter"/>
</dbReference>
<protein>
    <recommendedName>
        <fullName evidence="10">Terminal nucleotidyltransferase 4A</fullName>
        <ecNumber evidence="3">2.7.7.19</ecNumber>
    </recommendedName>
    <alternativeName>
        <fullName evidence="13">DNA polymerase sigma</fullName>
    </alternativeName>
    <alternativeName>
        <fullName evidence="12">Non-canonical poly(A) RNA polymerase PAPD7</fullName>
    </alternativeName>
    <alternativeName>
        <fullName evidence="11">PAP-associated domain-containing protein 7</fullName>
    </alternativeName>
    <alternativeName>
        <fullName evidence="15">TRAMP-like complex polyadenylate polymerase</fullName>
    </alternativeName>
    <alternativeName>
        <fullName evidence="14">Terminal guanylyltransferase</fullName>
    </alternativeName>
</protein>
<organism evidence="19 20">
    <name type="scientific">Cyprinodon variegatus</name>
    <name type="common">Sheepshead minnow</name>
    <dbReference type="NCBI Taxonomy" id="28743"/>
    <lineage>
        <taxon>Eukaryota</taxon>
        <taxon>Metazoa</taxon>
        <taxon>Chordata</taxon>
        <taxon>Craniata</taxon>
        <taxon>Vertebrata</taxon>
        <taxon>Euteleostomi</taxon>
        <taxon>Actinopterygii</taxon>
        <taxon>Neopterygii</taxon>
        <taxon>Teleostei</taxon>
        <taxon>Neoteleostei</taxon>
        <taxon>Acanthomorphata</taxon>
        <taxon>Ovalentaria</taxon>
        <taxon>Atherinomorphae</taxon>
        <taxon>Cyprinodontiformes</taxon>
        <taxon>Cyprinodontidae</taxon>
        <taxon>Cyprinodon</taxon>
    </lineage>
</organism>
<evidence type="ECO:0000256" key="1">
    <source>
        <dbReference type="ARBA" id="ARBA00001936"/>
    </source>
</evidence>
<keyword evidence="20" id="KW-1185">Reference proteome</keyword>
<dbReference type="InterPro" id="IPR054708">
    <property type="entry name" value="MTPAP-like_central"/>
</dbReference>
<evidence type="ECO:0000256" key="15">
    <source>
        <dbReference type="ARBA" id="ARBA00083848"/>
    </source>
</evidence>
<dbReference type="STRING" id="28743.ENSCVAP00000024397"/>
<evidence type="ECO:0000256" key="3">
    <source>
        <dbReference type="ARBA" id="ARBA00012388"/>
    </source>
</evidence>
<evidence type="ECO:0000313" key="19">
    <source>
        <dbReference type="Ensembl" id="ENSCVAP00000024397.1"/>
    </source>
</evidence>
<feature type="domain" description="PAP-associated" evidence="17">
    <location>
        <begin position="178"/>
        <end position="238"/>
    </location>
</feature>
<reference evidence="19" key="2">
    <citation type="submission" date="2025-09" db="UniProtKB">
        <authorList>
            <consortium name="Ensembl"/>
        </authorList>
    </citation>
    <scope>IDENTIFICATION</scope>
</reference>
<dbReference type="PANTHER" id="PTHR23092:SF24">
    <property type="entry name" value="TERMINAL NUCLEOTIDYLTRANSFERASE 4A"/>
    <property type="match status" value="1"/>
</dbReference>
<feature type="region of interest" description="Disordered" evidence="16">
    <location>
        <begin position="401"/>
        <end position="430"/>
    </location>
</feature>
<evidence type="ECO:0000256" key="12">
    <source>
        <dbReference type="ARBA" id="ARBA00076531"/>
    </source>
</evidence>
<dbReference type="Pfam" id="PF22600">
    <property type="entry name" value="MTPAP-like_central"/>
    <property type="match status" value="1"/>
</dbReference>
<dbReference type="Ensembl" id="ENSCVAT00000004300.1">
    <property type="protein sequence ID" value="ENSCVAP00000024397.1"/>
    <property type="gene ID" value="ENSCVAG00000008463.1"/>
</dbReference>
<dbReference type="EC" id="2.7.7.19" evidence="3"/>
<dbReference type="OMA" id="VHRHMAQ"/>
<dbReference type="AlphaFoldDB" id="A0A3Q2DXC1"/>
<evidence type="ECO:0000256" key="5">
    <source>
        <dbReference type="ARBA" id="ARBA00022723"/>
    </source>
</evidence>
<feature type="compositionally biased region" description="Polar residues" evidence="16">
    <location>
        <begin position="412"/>
        <end position="429"/>
    </location>
</feature>
<dbReference type="CDD" id="cd05402">
    <property type="entry name" value="NT_PAP_TUTase"/>
    <property type="match status" value="1"/>
</dbReference>
<dbReference type="FunFam" id="3.30.460.10:FF:000006">
    <property type="entry name" value="non-canonical poly(A) RNA polymerase PAPD5"/>
    <property type="match status" value="1"/>
</dbReference>
<evidence type="ECO:0000256" key="11">
    <source>
        <dbReference type="ARBA" id="ARBA00076412"/>
    </source>
</evidence>
<evidence type="ECO:0000256" key="14">
    <source>
        <dbReference type="ARBA" id="ARBA00082009"/>
    </source>
</evidence>
<evidence type="ECO:0000259" key="18">
    <source>
        <dbReference type="Pfam" id="PF22600"/>
    </source>
</evidence>
<reference evidence="19" key="1">
    <citation type="submission" date="2025-08" db="UniProtKB">
        <authorList>
            <consortium name="Ensembl"/>
        </authorList>
    </citation>
    <scope>IDENTIFICATION</scope>
</reference>
<keyword evidence="5" id="KW-0479">Metal-binding</keyword>
<evidence type="ECO:0000256" key="8">
    <source>
        <dbReference type="ARBA" id="ARBA00054414"/>
    </source>
</evidence>
<dbReference type="GO" id="GO:0060212">
    <property type="term" value="P:negative regulation of nuclear-transcribed mRNA poly(A) tail shortening"/>
    <property type="evidence" value="ECO:0007669"/>
    <property type="project" value="UniProtKB-ARBA"/>
</dbReference>
<keyword evidence="6" id="KW-0460">Magnesium</keyword>
<evidence type="ECO:0000256" key="2">
    <source>
        <dbReference type="ARBA" id="ARBA00008593"/>
    </source>
</evidence>
<keyword evidence="4" id="KW-0808">Transferase</keyword>
<dbReference type="GO" id="GO:0070568">
    <property type="term" value="F:guanylyltransferase activity"/>
    <property type="evidence" value="ECO:0007669"/>
    <property type="project" value="UniProtKB-ARBA"/>
</dbReference>
<dbReference type="GO" id="GO:1990817">
    <property type="term" value="F:poly(A) RNA polymerase activity"/>
    <property type="evidence" value="ECO:0007669"/>
    <property type="project" value="UniProtKB-EC"/>
</dbReference>
<evidence type="ECO:0000256" key="4">
    <source>
        <dbReference type="ARBA" id="ARBA00022679"/>
    </source>
</evidence>
<dbReference type="PANTHER" id="PTHR23092">
    <property type="entry name" value="POLY(A) RNA POLYMERASE"/>
    <property type="match status" value="1"/>
</dbReference>
<sequence>MSPRPEEEAMRRDVVNRIESVIKDLWPTARVEIFGSFSTGLYLPTSDIDLVVFGKWDHPPLQDLEQALKKHNVAGSYPIKVLDKASVPIIKLTDHETKVKVDISFNVETAVKAAQFIKSYLKRYTVLPPLIFVLKQFLLQRDLNEVFTGGISSYSLILMAISFLQLHPRIDTRRSNINLGILLIEFFELYGRDFNYMKTGIRVRNGGAYLSKEEMLKAMGHGNRPSMLCIEDPVQPGNDVGRSSYGVLQVKQVFDFAYLVLSHGLSPLCAYPNRDTLGRIVKVSPEVLAYREWIIKTWGAKQSAKLENNGKSPWLNSYLTFYFFLSPYIQISLPENFTILPSDSQFYHENPPSINIVHRHTAQAPQFPRHSKPASPLLTHLHHSQVGGLLRHPYAQRSYSQGSLEPHKFGSKHNQVGSFQCHNPSQGNLGLQHRFQYNRKAWRRRKKDISPTLNQSQ</sequence>
<comment type="cofactor">
    <cofactor evidence="1">
        <name>Mn(2+)</name>
        <dbReference type="ChEBI" id="CHEBI:29035"/>
    </cofactor>
</comment>
<dbReference type="GeneTree" id="ENSGT00940000157811"/>
<evidence type="ECO:0000256" key="7">
    <source>
        <dbReference type="ARBA" id="ARBA00048830"/>
    </source>
</evidence>
<dbReference type="GO" id="GO:1905870">
    <property type="term" value="P:positive regulation of 3'-UTR-mediated mRNA stabilization"/>
    <property type="evidence" value="ECO:0007669"/>
    <property type="project" value="UniProtKB-ARBA"/>
</dbReference>
<accession>A0A3Q2DXC1</accession>
<dbReference type="Gene3D" id="3.30.460.10">
    <property type="entry name" value="Beta Polymerase, domain 2"/>
    <property type="match status" value="1"/>
</dbReference>